<accession>A0ABR2SBM5</accession>
<keyword evidence="2" id="KW-1185">Reference proteome</keyword>
<organism evidence="1 2">
    <name type="scientific">Hibiscus sabdariffa</name>
    <name type="common">roselle</name>
    <dbReference type="NCBI Taxonomy" id="183260"/>
    <lineage>
        <taxon>Eukaryota</taxon>
        <taxon>Viridiplantae</taxon>
        <taxon>Streptophyta</taxon>
        <taxon>Embryophyta</taxon>
        <taxon>Tracheophyta</taxon>
        <taxon>Spermatophyta</taxon>
        <taxon>Magnoliopsida</taxon>
        <taxon>eudicotyledons</taxon>
        <taxon>Gunneridae</taxon>
        <taxon>Pentapetalae</taxon>
        <taxon>rosids</taxon>
        <taxon>malvids</taxon>
        <taxon>Malvales</taxon>
        <taxon>Malvaceae</taxon>
        <taxon>Malvoideae</taxon>
        <taxon>Hibiscus</taxon>
    </lineage>
</organism>
<name>A0ABR2SBM5_9ROSI</name>
<reference evidence="1 2" key="1">
    <citation type="journal article" date="2024" name="G3 (Bethesda)">
        <title>Genome assembly of Hibiscus sabdariffa L. provides insights into metabolisms of medicinal natural products.</title>
        <authorList>
            <person name="Kim T."/>
        </authorList>
    </citation>
    <scope>NUCLEOTIDE SEQUENCE [LARGE SCALE GENOMIC DNA]</scope>
    <source>
        <strain evidence="1">TK-2024</strain>
        <tissue evidence="1">Old leaves</tissue>
    </source>
</reference>
<dbReference type="EMBL" id="JBBPBN010000015">
    <property type="protein sequence ID" value="KAK9022592.1"/>
    <property type="molecule type" value="Genomic_DNA"/>
</dbReference>
<sequence>MTLSKLEQPSQPQELSSPSYYYTVLPPQPPDENYDVLPYYFPGGRLRWCGSRRLCTGTASLVLLATLVYIFWPSDPDVKIVRMHVNHMQIHTIPYFESEEFRRVLHGLLQLGRRRRVQREDAGTRDVGSWSREGDGVVLC</sequence>
<gene>
    <name evidence="1" type="ORF">V6N11_002841</name>
</gene>
<proteinExistence type="predicted"/>
<dbReference type="Proteomes" id="UP001396334">
    <property type="component" value="Unassembled WGS sequence"/>
</dbReference>
<evidence type="ECO:0000313" key="1">
    <source>
        <dbReference type="EMBL" id="KAK9022592.1"/>
    </source>
</evidence>
<evidence type="ECO:0000313" key="2">
    <source>
        <dbReference type="Proteomes" id="UP001396334"/>
    </source>
</evidence>
<protein>
    <submittedName>
        <fullName evidence="1">Uncharacterized protein</fullName>
    </submittedName>
</protein>
<comment type="caution">
    <text evidence="1">The sequence shown here is derived from an EMBL/GenBank/DDBJ whole genome shotgun (WGS) entry which is preliminary data.</text>
</comment>